<dbReference type="Pfam" id="PF06983">
    <property type="entry name" value="3-dmu-9_3-mt"/>
    <property type="match status" value="1"/>
</dbReference>
<organism evidence="2 3">
    <name type="scientific">Phyllobacterium ifriqiyense</name>
    <dbReference type="NCBI Taxonomy" id="314238"/>
    <lineage>
        <taxon>Bacteria</taxon>
        <taxon>Pseudomonadati</taxon>
        <taxon>Pseudomonadota</taxon>
        <taxon>Alphaproteobacteria</taxon>
        <taxon>Hyphomicrobiales</taxon>
        <taxon>Phyllobacteriaceae</taxon>
        <taxon>Phyllobacterium</taxon>
    </lineage>
</organism>
<proteinExistence type="predicted"/>
<comment type="caution">
    <text evidence="2">The sequence shown here is derived from an EMBL/GenBank/DDBJ whole genome shotgun (WGS) entry which is preliminary data.</text>
</comment>
<name>A0ABU0S6K0_9HYPH</name>
<dbReference type="Proteomes" id="UP001237780">
    <property type="component" value="Unassembled WGS sequence"/>
</dbReference>
<dbReference type="PIRSF" id="PIRSF021700">
    <property type="entry name" value="3_dmu_93_MTrfase"/>
    <property type="match status" value="1"/>
</dbReference>
<reference evidence="2 3" key="1">
    <citation type="submission" date="2023-07" db="EMBL/GenBank/DDBJ databases">
        <title>Comparative genomics of wheat-associated soil bacteria to identify genetic determinants of phenazine resistance.</title>
        <authorList>
            <person name="Mouncey N."/>
        </authorList>
    </citation>
    <scope>NUCLEOTIDE SEQUENCE [LARGE SCALE GENOMIC DNA]</scope>
    <source>
        <strain evidence="2 3">W4I11</strain>
    </source>
</reference>
<evidence type="ECO:0000313" key="2">
    <source>
        <dbReference type="EMBL" id="MDQ0996382.1"/>
    </source>
</evidence>
<sequence length="161" mass="17871">MPIKQKITPCLWFEGNAEEAMEFYFSIFENGKILEKSYWGKGGMGPEGSLLTARFEIAGQEYLALNGGPEFKFNEAISLIIDCGSQAEIDELTEKLTANGGEIGPCGWVKDKFGLSWQIVPSVLGQMMQDKDQTKVDRLLGALLQMHKLDISKLEAAFRGE</sequence>
<dbReference type="PANTHER" id="PTHR33990">
    <property type="entry name" value="PROTEIN YJDN-RELATED"/>
    <property type="match status" value="1"/>
</dbReference>
<accession>A0ABU0S6K0</accession>
<dbReference type="SUPFAM" id="SSF54593">
    <property type="entry name" value="Glyoxalase/Bleomycin resistance protein/Dihydroxybiphenyl dioxygenase"/>
    <property type="match status" value="1"/>
</dbReference>
<dbReference type="InterPro" id="IPR029068">
    <property type="entry name" value="Glyas_Bleomycin-R_OHBP_Dase"/>
</dbReference>
<dbReference type="Gene3D" id="3.10.180.10">
    <property type="entry name" value="2,3-Dihydroxybiphenyl 1,2-Dioxygenase, domain 1"/>
    <property type="match status" value="1"/>
</dbReference>
<dbReference type="InterPro" id="IPR028973">
    <property type="entry name" value="PhnB-like"/>
</dbReference>
<dbReference type="EMBL" id="JAUSZT010000003">
    <property type="protein sequence ID" value="MDQ0996382.1"/>
    <property type="molecule type" value="Genomic_DNA"/>
</dbReference>
<evidence type="ECO:0000259" key="1">
    <source>
        <dbReference type="Pfam" id="PF06983"/>
    </source>
</evidence>
<feature type="domain" description="PhnB-like" evidence="1">
    <location>
        <begin position="5"/>
        <end position="120"/>
    </location>
</feature>
<dbReference type="RefSeq" id="WP_115053247.1">
    <property type="nucleotide sequence ID" value="NZ_JAUSZT010000003.1"/>
</dbReference>
<protein>
    <submittedName>
        <fullName evidence="2">3-demethylubiquinone-9 3-methyltransferase (Glyoxalase superfamily)</fullName>
    </submittedName>
</protein>
<dbReference type="InterPro" id="IPR009725">
    <property type="entry name" value="3_dmu_93_MTrfase"/>
</dbReference>
<gene>
    <name evidence="2" type="ORF">QFZ34_001564</name>
</gene>
<evidence type="ECO:0000313" key="3">
    <source>
        <dbReference type="Proteomes" id="UP001237780"/>
    </source>
</evidence>
<dbReference type="CDD" id="cd06588">
    <property type="entry name" value="PhnB_like"/>
    <property type="match status" value="1"/>
</dbReference>
<keyword evidence="3" id="KW-1185">Reference proteome</keyword>